<feature type="region of interest" description="Disordered" evidence="4">
    <location>
        <begin position="1"/>
        <end position="66"/>
    </location>
</feature>
<protein>
    <submittedName>
        <fullName evidence="5">Gas vesicle protein K</fullName>
    </submittedName>
</protein>
<evidence type="ECO:0000256" key="1">
    <source>
        <dbReference type="ARBA" id="ARBA00022987"/>
    </source>
</evidence>
<feature type="compositionally biased region" description="Basic and acidic residues" evidence="4">
    <location>
        <begin position="37"/>
        <end position="50"/>
    </location>
</feature>
<dbReference type="Pfam" id="PF05121">
    <property type="entry name" value="GvpK"/>
    <property type="match status" value="1"/>
</dbReference>
<name>A0ABX8BR18_9ACTN</name>
<dbReference type="Proteomes" id="UP000676079">
    <property type="component" value="Chromosome"/>
</dbReference>
<dbReference type="PANTHER" id="PTHR40137:SF2">
    <property type="entry name" value="PROTEIN GVPK 1"/>
    <property type="match status" value="1"/>
</dbReference>
<comment type="similarity">
    <text evidence="3">Belongs to the gas vesicle GvpK family.</text>
</comment>
<keyword evidence="6" id="KW-1185">Reference proteome</keyword>
<evidence type="ECO:0000313" key="5">
    <source>
        <dbReference type="EMBL" id="QUX23188.1"/>
    </source>
</evidence>
<gene>
    <name evidence="5" type="ORF">KGD84_01945</name>
</gene>
<dbReference type="RefSeq" id="WP_220564413.1">
    <property type="nucleotide sequence ID" value="NZ_CP074133.1"/>
</dbReference>
<comment type="subcellular location">
    <subcellularLocation>
        <location evidence="2">Gas vesicle</location>
    </subcellularLocation>
</comment>
<dbReference type="EMBL" id="CP074133">
    <property type="protein sequence ID" value="QUX23188.1"/>
    <property type="molecule type" value="Genomic_DNA"/>
</dbReference>
<keyword evidence="1" id="KW-0304">Gas vesicle</keyword>
<reference evidence="5 6" key="1">
    <citation type="submission" date="2021-05" db="EMBL/GenBank/DDBJ databases">
        <title>Direct Submission.</title>
        <authorList>
            <person name="Li K."/>
            <person name="Gao J."/>
        </authorList>
    </citation>
    <scope>NUCLEOTIDE SEQUENCE [LARGE SCALE GENOMIC DNA]</scope>
    <source>
        <strain evidence="5 6">Mg02</strain>
    </source>
</reference>
<proteinExistence type="inferred from homology"/>
<organism evidence="5 6">
    <name type="scientific">Nocardiopsis changdeensis</name>
    <dbReference type="NCBI Taxonomy" id="2831969"/>
    <lineage>
        <taxon>Bacteria</taxon>
        <taxon>Bacillati</taxon>
        <taxon>Actinomycetota</taxon>
        <taxon>Actinomycetes</taxon>
        <taxon>Streptosporangiales</taxon>
        <taxon>Nocardiopsidaceae</taxon>
        <taxon>Nocardiopsis</taxon>
    </lineage>
</organism>
<evidence type="ECO:0000256" key="2">
    <source>
        <dbReference type="ARBA" id="ARBA00035108"/>
    </source>
</evidence>
<evidence type="ECO:0000256" key="3">
    <source>
        <dbReference type="ARBA" id="ARBA00035659"/>
    </source>
</evidence>
<evidence type="ECO:0000256" key="4">
    <source>
        <dbReference type="SAM" id="MobiDB-lite"/>
    </source>
</evidence>
<evidence type="ECO:0000313" key="6">
    <source>
        <dbReference type="Proteomes" id="UP000676079"/>
    </source>
</evidence>
<accession>A0ABX8BR18</accession>
<dbReference type="InterPro" id="IPR007805">
    <property type="entry name" value="GvpK"/>
</dbReference>
<sequence>MSETDGRPPGTTARADPDEAREAGANGVDGVLAPLRDVLDATAERREEGAGAHSGSARQRLRHRIETEPDTVERDLIKLVLTVVELVRQLMERQALRRVDQGDLTEDQEERIGMTLMLLEERMTELRDRYGLTAADLNLDLGPLGSLLPRDPEG</sequence>
<dbReference type="PANTHER" id="PTHR40137">
    <property type="entry name" value="PROTEIN GVPK 1"/>
    <property type="match status" value="1"/>
</dbReference>